<proteinExistence type="inferred from homology"/>
<comment type="similarity">
    <text evidence="3">Belongs to the Gfo/Idh/MocA family.</text>
</comment>
<dbReference type="InterPro" id="IPR000683">
    <property type="entry name" value="Gfo/Idh/MocA-like_OxRdtase_N"/>
</dbReference>
<dbReference type="SUPFAM" id="SSF55347">
    <property type="entry name" value="Glyceraldehyde-3-phosphate dehydrogenase-like, C-terminal domain"/>
    <property type="match status" value="1"/>
</dbReference>
<protein>
    <recommendedName>
        <fullName evidence="3">Inositol 2-dehydrogenase</fullName>
        <ecNumber evidence="3">1.1.1.18</ecNumber>
    </recommendedName>
    <alternativeName>
        <fullName evidence="3">Myo-inositol 2-dehydrogenase</fullName>
        <shortName evidence="3">MI 2-dehydrogenase</shortName>
    </alternativeName>
</protein>
<dbReference type="GO" id="GO:0019310">
    <property type="term" value="P:inositol catabolic process"/>
    <property type="evidence" value="ECO:0007669"/>
    <property type="project" value="UniProtKB-UniRule"/>
</dbReference>
<accession>A0A6C8G200</accession>
<comment type="function">
    <text evidence="3">Involved in the oxidation of myo-inositol (MI) to 2-keto-myo-inositol (2KMI or 2-inosose).</text>
</comment>
<dbReference type="Pfam" id="PF01408">
    <property type="entry name" value="GFO_IDH_MocA"/>
    <property type="match status" value="1"/>
</dbReference>
<dbReference type="InterPro" id="IPR004104">
    <property type="entry name" value="Gfo/Idh/MocA-like_OxRdtase_C"/>
</dbReference>
<comment type="catalytic activity">
    <reaction evidence="3">
        <text>myo-inositol + NAD(+) = scyllo-inosose + NADH + H(+)</text>
        <dbReference type="Rhea" id="RHEA:16949"/>
        <dbReference type="ChEBI" id="CHEBI:15378"/>
        <dbReference type="ChEBI" id="CHEBI:17268"/>
        <dbReference type="ChEBI" id="CHEBI:17811"/>
        <dbReference type="ChEBI" id="CHEBI:57540"/>
        <dbReference type="ChEBI" id="CHEBI:57945"/>
        <dbReference type="EC" id="1.1.1.18"/>
    </reaction>
</comment>
<dbReference type="InterPro" id="IPR023794">
    <property type="entry name" value="MI/DCI_dehydrogenase"/>
</dbReference>
<evidence type="ECO:0000259" key="5">
    <source>
        <dbReference type="Pfam" id="PF02894"/>
    </source>
</evidence>
<dbReference type="Gene3D" id="3.40.50.720">
    <property type="entry name" value="NAD(P)-binding Rossmann-like Domain"/>
    <property type="match status" value="1"/>
</dbReference>
<dbReference type="InterPro" id="IPR036291">
    <property type="entry name" value="NAD(P)-bd_dom_sf"/>
</dbReference>
<dbReference type="Gene3D" id="3.30.360.10">
    <property type="entry name" value="Dihydrodipicolinate Reductase, domain 2"/>
    <property type="match status" value="1"/>
</dbReference>
<dbReference type="EC" id="1.1.1.18" evidence="3"/>
<keyword evidence="2 3" id="KW-0520">NAD</keyword>
<dbReference type="GO" id="GO:0050112">
    <property type="term" value="F:inositol 2-dehydrogenase (NAD+) activity"/>
    <property type="evidence" value="ECO:0007669"/>
    <property type="project" value="UniProtKB-UniRule"/>
</dbReference>
<dbReference type="InterPro" id="IPR050424">
    <property type="entry name" value="Gfo-Idh-MocA_inositol_DH"/>
</dbReference>
<evidence type="ECO:0000256" key="1">
    <source>
        <dbReference type="ARBA" id="ARBA00023002"/>
    </source>
</evidence>
<evidence type="ECO:0000256" key="2">
    <source>
        <dbReference type="ARBA" id="ARBA00023027"/>
    </source>
</evidence>
<evidence type="ECO:0000313" key="6">
    <source>
        <dbReference type="EMBL" id="EHB39429.1"/>
    </source>
</evidence>
<feature type="domain" description="Gfo/Idh/MocA-like oxidoreductase N-terminal" evidence="4">
    <location>
        <begin position="10"/>
        <end position="130"/>
    </location>
</feature>
<feature type="domain" description="Gfo/Idh/MocA-like oxidoreductase C-terminal" evidence="5">
    <location>
        <begin position="143"/>
        <end position="328"/>
    </location>
</feature>
<dbReference type="AlphaFoldDB" id="A0A6C8G200"/>
<comment type="caution">
    <text evidence="6">The sequence shown here is derived from an EMBL/GenBank/DDBJ whole genome shotgun (WGS) entry which is preliminary data.</text>
</comment>
<evidence type="ECO:0000313" key="7">
    <source>
        <dbReference type="Proteomes" id="UP000004564"/>
    </source>
</evidence>
<dbReference type="EMBL" id="AFYI01000007">
    <property type="protein sequence ID" value="EHB39429.1"/>
    <property type="molecule type" value="Genomic_DNA"/>
</dbReference>
<name>A0A6C8G200_SALIN</name>
<dbReference type="GO" id="GO:0000166">
    <property type="term" value="F:nucleotide binding"/>
    <property type="evidence" value="ECO:0007669"/>
    <property type="project" value="InterPro"/>
</dbReference>
<dbReference type="Proteomes" id="UP000004564">
    <property type="component" value="Chromosome"/>
</dbReference>
<organism evidence="6 7">
    <name type="scientific">Salmonella enterica subsp. enterica serovar Infantis str. SARB27</name>
    <dbReference type="NCBI Taxonomy" id="596155"/>
    <lineage>
        <taxon>Bacteria</taxon>
        <taxon>Pseudomonadati</taxon>
        <taxon>Pseudomonadota</taxon>
        <taxon>Gammaproteobacteria</taxon>
        <taxon>Enterobacterales</taxon>
        <taxon>Enterobacteriaceae</taxon>
        <taxon>Salmonella</taxon>
    </lineage>
</organism>
<dbReference type="HAMAP" id="MF_01671">
    <property type="entry name" value="IolG"/>
    <property type="match status" value="1"/>
</dbReference>
<evidence type="ECO:0000259" key="4">
    <source>
        <dbReference type="Pfam" id="PF01408"/>
    </source>
</evidence>
<dbReference type="PANTHER" id="PTHR43593:SF1">
    <property type="entry name" value="INOSITOL 2-DEHYDROGENASE"/>
    <property type="match status" value="1"/>
</dbReference>
<keyword evidence="1 3" id="KW-0560">Oxidoreductase</keyword>
<evidence type="ECO:0000256" key="3">
    <source>
        <dbReference type="HAMAP-Rule" id="MF_01671"/>
    </source>
</evidence>
<reference evidence="6 7" key="1">
    <citation type="submission" date="2011-09" db="EMBL/GenBank/DDBJ databases">
        <authorList>
            <person name="McClelland M."/>
            <person name="Clifton S."/>
            <person name="Porwollik S."/>
            <person name="Cheng P."/>
            <person name="Wollam A."/>
            <person name="Wang C."/>
            <person name="Pepin K."/>
            <person name="Bhonagiri V."/>
            <person name="Fulton R."/>
            <person name="Fulton L.F."/>
            <person name="Delehaunty K."/>
            <person name="Fronick C."/>
            <person name="O'Laughlin M."/>
            <person name="Godfrey J."/>
            <person name="Waligorski J."/>
            <person name="Appelbaum E."/>
            <person name="Farmer C."/>
            <person name="Strong C."/>
            <person name="Tomlinson C."/>
            <person name="Hou S."/>
            <person name="Minx P."/>
            <person name="Warren W."/>
            <person name="Wilson R.K."/>
        </authorList>
    </citation>
    <scope>NUCLEOTIDE SEQUENCE [LARGE SCALE GENOMIC DNA]</scope>
    <source>
        <strain evidence="7">SARB 27</strain>
    </source>
</reference>
<comment type="subunit">
    <text evidence="3">Homotetramer.</text>
</comment>
<gene>
    <name evidence="3" type="primary">iolG</name>
    <name evidence="6" type="ORF">SEENIN0B_04727</name>
</gene>
<dbReference type="SUPFAM" id="SSF51735">
    <property type="entry name" value="NAD(P)-binding Rossmann-fold domains"/>
    <property type="match status" value="1"/>
</dbReference>
<sequence>MKRKQKMTLKAGIVGIGMIGSDHLRRLANTVSGVEVVAVCDIVAGRAQAALDKYAIEAKDYNDYHDLINDKDVEVVIITASNEAHADVAVAALNANKYVFCEKPLAVTAADCQRVIEAEQKNGKRMVQIGFMRRYDKGYVQLKNIIDSGEIGQPLMVHGRHYNASTVPEYKTPQAIYETLIHEIDVMHWLLNEDYKTVKVYFPRQSSLVTTLRDPQLVVMETTSGINIVVEVFVNCQYGYDIHCDVTGEKGMAELPTVASAAVRKAAKYSTDILVDWKQRFIDAYDIEFQDFFDRLNAGLPPAGPTSWDGYLAAVTADACVKSQETGNTEIVELPSKPDFYK</sequence>
<dbReference type="PANTHER" id="PTHR43593">
    <property type="match status" value="1"/>
</dbReference>
<dbReference type="Pfam" id="PF02894">
    <property type="entry name" value="GFO_IDH_MocA_C"/>
    <property type="match status" value="1"/>
</dbReference>